<name>A0A015IZ37_RHIIW</name>
<sequence>MSHQLPVDCINEVFEYLDDNKINLRSCLLVNRPWCKSAVRILWRDIWNFRYSVDYMPYRTHVPFAIISTLISCLPDESKDFLNKNGIFISTPTPKPPLFNYASFIKVLSINRFDEMVQHILENKQPINLLSLDYNKHLIAQEIIKMFMNQIPSLKKLYYWNNFTNIPFNIHFTYFHGAKDCLIDLSELCCSSDVYPEFFYQLSQICHNLQSLTIEFRDSISNGLADFISVQKNLKDLNLLSFGTKDWTDIIPPLRKLSNTLIKLNVHGGENDVPMLFITTYSNLQELTLIGQISFEELQYVILPKLKILKIPAERPKDEILIKFLENNGKNLRELNIDGIDNSLRESIVQICPNLKRFISG</sequence>
<dbReference type="InterPro" id="IPR032675">
    <property type="entry name" value="LRR_dom_sf"/>
</dbReference>
<keyword evidence="2" id="KW-1185">Reference proteome</keyword>
<reference evidence="1 2" key="1">
    <citation type="submission" date="2014-02" db="EMBL/GenBank/DDBJ databases">
        <title>Single nucleus genome sequencing reveals high similarity among nuclei of an endomycorrhizal fungus.</title>
        <authorList>
            <person name="Lin K."/>
            <person name="Geurts R."/>
            <person name="Zhang Z."/>
            <person name="Limpens E."/>
            <person name="Saunders D.G."/>
            <person name="Mu D."/>
            <person name="Pang E."/>
            <person name="Cao H."/>
            <person name="Cha H."/>
            <person name="Lin T."/>
            <person name="Zhou Q."/>
            <person name="Shang Y."/>
            <person name="Li Y."/>
            <person name="Ivanov S."/>
            <person name="Sharma T."/>
            <person name="Velzen R.V."/>
            <person name="Ruijter N.D."/>
            <person name="Aanen D.K."/>
            <person name="Win J."/>
            <person name="Kamoun S."/>
            <person name="Bisseling T."/>
            <person name="Huang S."/>
        </authorList>
    </citation>
    <scope>NUCLEOTIDE SEQUENCE [LARGE SCALE GENOMIC DNA]</scope>
    <source>
        <strain evidence="2">DAOM197198w</strain>
    </source>
</reference>
<dbReference type="OrthoDB" id="2334625at2759"/>
<organism evidence="1 2">
    <name type="scientific">Rhizophagus irregularis (strain DAOM 197198w)</name>
    <name type="common">Glomus intraradices</name>
    <dbReference type="NCBI Taxonomy" id="1432141"/>
    <lineage>
        <taxon>Eukaryota</taxon>
        <taxon>Fungi</taxon>
        <taxon>Fungi incertae sedis</taxon>
        <taxon>Mucoromycota</taxon>
        <taxon>Glomeromycotina</taxon>
        <taxon>Glomeromycetes</taxon>
        <taxon>Glomerales</taxon>
        <taxon>Glomeraceae</taxon>
        <taxon>Rhizophagus</taxon>
    </lineage>
</organism>
<accession>A0A015IZ37</accession>
<dbReference type="SUPFAM" id="SSF52047">
    <property type="entry name" value="RNI-like"/>
    <property type="match status" value="1"/>
</dbReference>
<dbReference type="Proteomes" id="UP000022910">
    <property type="component" value="Unassembled WGS sequence"/>
</dbReference>
<proteinExistence type="predicted"/>
<dbReference type="AlphaFoldDB" id="A0A015IZ37"/>
<dbReference type="HOGENOM" id="CLU_028913_3_1_1"/>
<gene>
    <name evidence="1" type="ORF">RirG_187310</name>
</gene>
<dbReference type="Gene3D" id="3.80.10.10">
    <property type="entry name" value="Ribonuclease Inhibitor"/>
    <property type="match status" value="1"/>
</dbReference>
<evidence type="ECO:0000313" key="1">
    <source>
        <dbReference type="EMBL" id="EXX59635.1"/>
    </source>
</evidence>
<dbReference type="EMBL" id="JEMT01026294">
    <property type="protein sequence ID" value="EXX59635.1"/>
    <property type="molecule type" value="Genomic_DNA"/>
</dbReference>
<comment type="caution">
    <text evidence="1">The sequence shown here is derived from an EMBL/GenBank/DDBJ whole genome shotgun (WGS) entry which is preliminary data.</text>
</comment>
<evidence type="ECO:0000313" key="2">
    <source>
        <dbReference type="Proteomes" id="UP000022910"/>
    </source>
</evidence>
<protein>
    <recommendedName>
        <fullName evidence="3">F-box domain-containing protein</fullName>
    </recommendedName>
</protein>
<evidence type="ECO:0008006" key="3">
    <source>
        <dbReference type="Google" id="ProtNLM"/>
    </source>
</evidence>